<dbReference type="SUPFAM" id="SSF52540">
    <property type="entry name" value="P-loop containing nucleoside triphosphate hydrolases"/>
    <property type="match status" value="1"/>
</dbReference>
<evidence type="ECO:0000256" key="9">
    <source>
        <dbReference type="ARBA" id="ARBA00022741"/>
    </source>
</evidence>
<dbReference type="SMART" id="SM00382">
    <property type="entry name" value="AAA"/>
    <property type="match status" value="1"/>
</dbReference>
<dbReference type="PANTHER" id="PTHR43166">
    <property type="entry name" value="AMINO ACID IMPORT ATP-BINDING PROTEIN"/>
    <property type="match status" value="1"/>
</dbReference>
<evidence type="ECO:0000256" key="1">
    <source>
        <dbReference type="ARBA" id="ARBA00004202"/>
    </source>
</evidence>
<dbReference type="RefSeq" id="WP_062089502.1">
    <property type="nucleotide sequence ID" value="NZ_FCOK02000039.1"/>
</dbReference>
<feature type="transmembrane region" description="Helical" evidence="17">
    <location>
        <begin position="132"/>
        <end position="156"/>
    </location>
</feature>
<dbReference type="AlphaFoldDB" id="A0A158I280"/>
<keyword evidence="11" id="KW-0029">Amino-acid transport</keyword>
<feature type="domain" description="ABC transporter" evidence="18">
    <location>
        <begin position="378"/>
        <end position="623"/>
    </location>
</feature>
<dbReference type="InterPro" id="IPR027417">
    <property type="entry name" value="P-loop_NTPase"/>
</dbReference>
<dbReference type="Pfam" id="PF00005">
    <property type="entry name" value="ABC_tran"/>
    <property type="match status" value="1"/>
</dbReference>
<keyword evidence="6" id="KW-1003">Cell membrane</keyword>
<keyword evidence="13 17" id="KW-0472">Membrane</keyword>
<evidence type="ECO:0000259" key="18">
    <source>
        <dbReference type="PROSITE" id="PS50893"/>
    </source>
</evidence>
<gene>
    <name evidence="20" type="ORF">AWB69_05133</name>
</gene>
<feature type="transmembrane region" description="Helical" evidence="17">
    <location>
        <begin position="168"/>
        <end position="188"/>
    </location>
</feature>
<sequence length="631" mass="67823">MAYRSVARAHAGTKAPFIALLDRLLDLLHASVRFLKRSDPKRTLLIGGLLALSLTTAFAANDLVGGQGGNFGSGGCIVGCPDAASTPKATPKAVPAPVPPTATSAATRSMITVSAIQASVGYLFDPFLAKGALLAIEIAALAMVGGAILGLILALMRLSSVRAISGPAWFYIWFMRGTPVILQIIFMYDALPVVGIELDSFTTAVVGFMLNEAAFSAEIIRGGILSVDRKQSLAAASFGMGPLLTLRRIILPQAMRAILPAMANQGISMIKGTSIASVIFVNELTFRAEQIVGQNFKFFTVFAAAGVLYLVMTSAVAVAQYYLERAFNPETERKQRSALPALVESTDRPPAPPGRSLLWVDAVRTAGTPAPVSDDPFVVCYNVQKSYGQKEILRGIDLVIKRGEVVVLMGPSGSGKSTLLRLVNHLEPLDWGQITVDGKYVGYEKQVGGGLRPTRNLAKARANARIGMVFQHFNLFDHLTALENIVEAPVHVYGEPMAKAHALGLDLLSAVGLAAHADHLPHRLSGGQQQRVAIARALAISPRLMLFDEPTSALDPELVGEVLAVIRTLAKAGMTMMVVTHEVRFAREVADRVIFMDEGQVIEEGPPNEVLDHPKHERTQRFLRMVETRTE</sequence>
<keyword evidence="8 17" id="KW-0812">Transmembrane</keyword>
<dbReference type="CDD" id="cd03262">
    <property type="entry name" value="ABC_HisP_GlnQ"/>
    <property type="match status" value="1"/>
</dbReference>
<evidence type="ECO:0000256" key="15">
    <source>
        <dbReference type="ARBA" id="ARBA00062718"/>
    </source>
</evidence>
<dbReference type="InterPro" id="IPR035906">
    <property type="entry name" value="MetI-like_sf"/>
</dbReference>
<accession>A0A158I280</accession>
<evidence type="ECO:0000259" key="19">
    <source>
        <dbReference type="PROSITE" id="PS50928"/>
    </source>
</evidence>
<comment type="similarity">
    <text evidence="3">Belongs to the ABC transporter superfamily.</text>
</comment>
<evidence type="ECO:0000256" key="17">
    <source>
        <dbReference type="RuleBase" id="RU363032"/>
    </source>
</evidence>
<evidence type="ECO:0000256" key="11">
    <source>
        <dbReference type="ARBA" id="ARBA00022970"/>
    </source>
</evidence>
<dbReference type="GO" id="GO:0006865">
    <property type="term" value="P:amino acid transport"/>
    <property type="evidence" value="ECO:0007669"/>
    <property type="project" value="UniProtKB-KW"/>
</dbReference>
<dbReference type="SUPFAM" id="SSF161098">
    <property type="entry name" value="MetI-like"/>
    <property type="match status" value="1"/>
</dbReference>
<dbReference type="Proteomes" id="UP000054683">
    <property type="component" value="Unassembled WGS sequence"/>
</dbReference>
<comment type="similarity">
    <text evidence="4">Belongs to the binding-protein-dependent transport system permease family. HisMQ subfamily.</text>
</comment>
<keyword evidence="9" id="KW-0547">Nucleotide-binding</keyword>
<dbReference type="Gene3D" id="3.40.50.300">
    <property type="entry name" value="P-loop containing nucleotide triphosphate hydrolases"/>
    <property type="match status" value="1"/>
</dbReference>
<dbReference type="InterPro" id="IPR050086">
    <property type="entry name" value="MetN_ABC_transporter-like"/>
</dbReference>
<proteinExistence type="inferred from homology"/>
<evidence type="ECO:0000256" key="12">
    <source>
        <dbReference type="ARBA" id="ARBA00022989"/>
    </source>
</evidence>
<dbReference type="NCBIfam" id="TIGR01726">
    <property type="entry name" value="HEQRo_perm_3TM"/>
    <property type="match status" value="1"/>
</dbReference>
<evidence type="ECO:0000256" key="6">
    <source>
        <dbReference type="ARBA" id="ARBA00022475"/>
    </source>
</evidence>
<evidence type="ECO:0000313" key="21">
    <source>
        <dbReference type="Proteomes" id="UP000054683"/>
    </source>
</evidence>
<keyword evidence="10" id="KW-0067">ATP-binding</keyword>
<dbReference type="Gene3D" id="1.10.3720.10">
    <property type="entry name" value="MetI-like"/>
    <property type="match status" value="1"/>
</dbReference>
<protein>
    <recommendedName>
        <fullName evidence="16">Glutamate/aspartate import permease protein GltK</fullName>
    </recommendedName>
</protein>
<dbReference type="Pfam" id="PF00528">
    <property type="entry name" value="BPD_transp_1"/>
    <property type="match status" value="1"/>
</dbReference>
<evidence type="ECO:0000256" key="2">
    <source>
        <dbReference type="ARBA" id="ARBA00004429"/>
    </source>
</evidence>
<feature type="transmembrane region" description="Helical" evidence="17">
    <location>
        <begin position="43"/>
        <end position="60"/>
    </location>
</feature>
<dbReference type="PANTHER" id="PTHR43166:SF35">
    <property type="entry name" value="L-CYSTINE IMPORT ATP-BINDING PROTEIN TCYN"/>
    <property type="match status" value="1"/>
</dbReference>
<evidence type="ECO:0000256" key="8">
    <source>
        <dbReference type="ARBA" id="ARBA00022692"/>
    </source>
</evidence>
<keyword evidence="12 17" id="KW-1133">Transmembrane helix</keyword>
<dbReference type="GO" id="GO:0043190">
    <property type="term" value="C:ATP-binding cassette (ABC) transporter complex"/>
    <property type="evidence" value="ECO:0007669"/>
    <property type="project" value="InterPro"/>
</dbReference>
<dbReference type="PROSITE" id="PS50893">
    <property type="entry name" value="ABC_TRANSPORTER_2"/>
    <property type="match status" value="1"/>
</dbReference>
<organism evidence="20 21">
    <name type="scientific">Caballeronia udeis</name>
    <dbReference type="NCBI Taxonomy" id="1232866"/>
    <lineage>
        <taxon>Bacteria</taxon>
        <taxon>Pseudomonadati</taxon>
        <taxon>Pseudomonadota</taxon>
        <taxon>Betaproteobacteria</taxon>
        <taxon>Burkholderiales</taxon>
        <taxon>Burkholderiaceae</taxon>
        <taxon>Caballeronia</taxon>
    </lineage>
</organism>
<dbReference type="PROSITE" id="PS50928">
    <property type="entry name" value="ABC_TM1"/>
    <property type="match status" value="1"/>
</dbReference>
<dbReference type="FunFam" id="1.10.3720.10:FF:000006">
    <property type="entry name" value="Glutamate/aspartate ABC transporter, permease protein GltK"/>
    <property type="match status" value="1"/>
</dbReference>
<dbReference type="PROSITE" id="PS00211">
    <property type="entry name" value="ABC_TRANSPORTER_1"/>
    <property type="match status" value="1"/>
</dbReference>
<feature type="transmembrane region" description="Helical" evidence="17">
    <location>
        <begin position="232"/>
        <end position="250"/>
    </location>
</feature>
<comment type="subcellular location">
    <subcellularLocation>
        <location evidence="2">Cell inner membrane</location>
        <topology evidence="2">Multi-pass membrane protein</topology>
    </subcellularLocation>
    <subcellularLocation>
        <location evidence="17">Cell membrane</location>
        <topology evidence="17">Multi-pass membrane protein</topology>
    </subcellularLocation>
    <subcellularLocation>
        <location evidence="1">Cell membrane</location>
        <topology evidence="1">Peripheral membrane protein</topology>
    </subcellularLocation>
</comment>
<feature type="domain" description="ABC transmembrane type-1" evidence="19">
    <location>
        <begin position="132"/>
        <end position="320"/>
    </location>
</feature>
<feature type="transmembrane region" description="Helical" evidence="17">
    <location>
        <begin position="200"/>
        <end position="220"/>
    </location>
</feature>
<evidence type="ECO:0000256" key="10">
    <source>
        <dbReference type="ARBA" id="ARBA00022840"/>
    </source>
</evidence>
<name>A0A158I280_9BURK</name>
<evidence type="ECO:0000256" key="14">
    <source>
        <dbReference type="ARBA" id="ARBA00060298"/>
    </source>
</evidence>
<evidence type="ECO:0000256" key="13">
    <source>
        <dbReference type="ARBA" id="ARBA00023136"/>
    </source>
</evidence>
<feature type="transmembrane region" description="Helical" evidence="17">
    <location>
        <begin position="262"/>
        <end position="286"/>
    </location>
</feature>
<dbReference type="InterPro" id="IPR003593">
    <property type="entry name" value="AAA+_ATPase"/>
</dbReference>
<evidence type="ECO:0000313" key="20">
    <source>
        <dbReference type="EMBL" id="SAL50567.1"/>
    </source>
</evidence>
<dbReference type="EMBL" id="FCOK02000039">
    <property type="protein sequence ID" value="SAL50567.1"/>
    <property type="molecule type" value="Genomic_DNA"/>
</dbReference>
<keyword evidence="5 17" id="KW-0813">Transport</keyword>
<dbReference type="GO" id="GO:0016887">
    <property type="term" value="F:ATP hydrolysis activity"/>
    <property type="evidence" value="ECO:0007669"/>
    <property type="project" value="InterPro"/>
</dbReference>
<keyword evidence="7" id="KW-0997">Cell inner membrane</keyword>
<comment type="function">
    <text evidence="14">Part of the ABC transporter complex GltIJKL involved in glutamate and aspartate uptake. Probably responsible for the translocation of the substrate across the membrane.</text>
</comment>
<feature type="transmembrane region" description="Helical" evidence="17">
    <location>
        <begin position="298"/>
        <end position="323"/>
    </location>
</feature>
<evidence type="ECO:0000256" key="5">
    <source>
        <dbReference type="ARBA" id="ARBA00022448"/>
    </source>
</evidence>
<evidence type="ECO:0000256" key="3">
    <source>
        <dbReference type="ARBA" id="ARBA00005417"/>
    </source>
</evidence>
<dbReference type="InterPro" id="IPR003439">
    <property type="entry name" value="ABC_transporter-like_ATP-bd"/>
</dbReference>
<comment type="subunit">
    <text evidence="15">The complex is composed of two ATP-binding proteins (GltL), two transmembrane proteins (GltJ and GltK) and a solute-binding protein (GltI).</text>
</comment>
<evidence type="ECO:0000256" key="16">
    <source>
        <dbReference type="ARBA" id="ARBA00073645"/>
    </source>
</evidence>
<dbReference type="CDD" id="cd06261">
    <property type="entry name" value="TM_PBP2"/>
    <property type="match status" value="1"/>
</dbReference>
<evidence type="ECO:0000256" key="7">
    <source>
        <dbReference type="ARBA" id="ARBA00022519"/>
    </source>
</evidence>
<dbReference type="InterPro" id="IPR017871">
    <property type="entry name" value="ABC_transporter-like_CS"/>
</dbReference>
<dbReference type="FunFam" id="3.40.50.300:FF:000020">
    <property type="entry name" value="Amino acid ABC transporter ATP-binding component"/>
    <property type="match status" value="1"/>
</dbReference>
<reference evidence="20 21" key="1">
    <citation type="submission" date="2016-01" db="EMBL/GenBank/DDBJ databases">
        <authorList>
            <person name="Oliw E.H."/>
        </authorList>
    </citation>
    <scope>NUCLEOTIDE SEQUENCE [LARGE SCALE GENOMIC DNA]</scope>
    <source>
        <strain evidence="20">LMG 27134</strain>
    </source>
</reference>
<dbReference type="InterPro" id="IPR000515">
    <property type="entry name" value="MetI-like"/>
</dbReference>
<evidence type="ECO:0000256" key="4">
    <source>
        <dbReference type="ARBA" id="ARBA00010072"/>
    </source>
</evidence>
<dbReference type="GO" id="GO:0022857">
    <property type="term" value="F:transmembrane transporter activity"/>
    <property type="evidence" value="ECO:0007669"/>
    <property type="project" value="InterPro"/>
</dbReference>
<dbReference type="GO" id="GO:0005524">
    <property type="term" value="F:ATP binding"/>
    <property type="evidence" value="ECO:0007669"/>
    <property type="project" value="UniProtKB-KW"/>
</dbReference>
<dbReference type="InterPro" id="IPR010065">
    <property type="entry name" value="AA_ABC_transptr_permease_3TM"/>
</dbReference>